<evidence type="ECO:0000313" key="2">
    <source>
        <dbReference type="Proteomes" id="UP000069902"/>
    </source>
</evidence>
<dbReference type="KEGG" id="pnl:PNK_2119"/>
<dbReference type="InParanoid" id="A0A0U5JFV4"/>
<organism evidence="1 2">
    <name type="scientific">Candidatus Protochlamydia naegleriophila</name>
    <dbReference type="NCBI Taxonomy" id="389348"/>
    <lineage>
        <taxon>Bacteria</taxon>
        <taxon>Pseudomonadati</taxon>
        <taxon>Chlamydiota</taxon>
        <taxon>Chlamydiia</taxon>
        <taxon>Parachlamydiales</taxon>
        <taxon>Parachlamydiaceae</taxon>
        <taxon>Candidatus Protochlamydia</taxon>
    </lineage>
</organism>
<reference evidence="2" key="1">
    <citation type="submission" date="2015-09" db="EMBL/GenBank/DDBJ databases">
        <authorList>
            <person name="Bertelli C."/>
        </authorList>
    </citation>
    <scope>NUCLEOTIDE SEQUENCE [LARGE SCALE GENOMIC DNA]</scope>
    <source>
        <strain evidence="2">KNic</strain>
    </source>
</reference>
<protein>
    <submittedName>
        <fullName evidence="1">Uncharacterized protein</fullName>
    </submittedName>
</protein>
<dbReference type="InterPro" id="IPR029044">
    <property type="entry name" value="Nucleotide-diphossugar_trans"/>
</dbReference>
<proteinExistence type="predicted"/>
<dbReference type="AlphaFoldDB" id="A0A0U5JFV4"/>
<name>A0A0U5JFV4_9BACT</name>
<dbReference type="Gene3D" id="3.90.550.10">
    <property type="entry name" value="Spore Coat Polysaccharide Biosynthesis Protein SpsA, Chain A"/>
    <property type="match status" value="1"/>
</dbReference>
<keyword evidence="2" id="KW-1185">Reference proteome</keyword>
<sequence>MSDFNASDIQWRREDSIQVSNGVLVASDQKLEWLLPWWWAHYRAHNDLPVAFVDFGMSPAAVEWCKERGEYTSFTQPLDFLVLPENIPSDLKDKWEVLFHNKEFWRVRSLCLKKPLAMLQSPFVRTLWTDLDCEIKGSIQPLFETCNNKIGFAIAPQPEFALQNYIKKGLLEPGQKTYNAGVVVYRYQSPLVLKWAQGVAERNQLFPGDSDLLADIIRSEKIVIHELSQLYNWRMAQGANPQAVIVHWVADWGKRHIRESLQDLQLETF</sequence>
<dbReference type="EMBL" id="LN879502">
    <property type="protein sequence ID" value="CUI17722.1"/>
    <property type="molecule type" value="Genomic_DNA"/>
</dbReference>
<evidence type="ECO:0000313" key="1">
    <source>
        <dbReference type="EMBL" id="CUI17722.1"/>
    </source>
</evidence>
<dbReference type="STRING" id="389348.PNK_2119"/>
<dbReference type="PATRIC" id="fig|389348.3.peg.2382"/>
<dbReference type="SUPFAM" id="SSF53448">
    <property type="entry name" value="Nucleotide-diphospho-sugar transferases"/>
    <property type="match status" value="1"/>
</dbReference>
<dbReference type="Proteomes" id="UP000069902">
    <property type="component" value="Chromosome cPNK"/>
</dbReference>
<dbReference type="RefSeq" id="WP_059061951.1">
    <property type="nucleotide sequence ID" value="NZ_LN879502.1"/>
</dbReference>
<gene>
    <name evidence="1" type="ORF">PNK_2119</name>
</gene>
<accession>A0A0U5JFV4</accession>